<dbReference type="EMBL" id="LJIJ01006969">
    <property type="protein sequence ID" value="ODM86856.1"/>
    <property type="molecule type" value="Genomic_DNA"/>
</dbReference>
<organism evidence="5 6">
    <name type="scientific">Orchesella cincta</name>
    <name type="common">Springtail</name>
    <name type="synonym">Podura cincta</name>
    <dbReference type="NCBI Taxonomy" id="48709"/>
    <lineage>
        <taxon>Eukaryota</taxon>
        <taxon>Metazoa</taxon>
        <taxon>Ecdysozoa</taxon>
        <taxon>Arthropoda</taxon>
        <taxon>Hexapoda</taxon>
        <taxon>Collembola</taxon>
        <taxon>Entomobryomorpha</taxon>
        <taxon>Entomobryoidea</taxon>
        <taxon>Orchesellidae</taxon>
        <taxon>Orchesellinae</taxon>
        <taxon>Orchesella</taxon>
    </lineage>
</organism>
<dbReference type="GO" id="GO:0000724">
    <property type="term" value="P:double-strand break repair via homologous recombination"/>
    <property type="evidence" value="ECO:0007669"/>
    <property type="project" value="TreeGrafter"/>
</dbReference>
<dbReference type="GO" id="GO:0005634">
    <property type="term" value="C:nucleus"/>
    <property type="evidence" value="ECO:0007669"/>
    <property type="project" value="TreeGrafter"/>
</dbReference>
<dbReference type="Proteomes" id="UP000094527">
    <property type="component" value="Unassembled WGS sequence"/>
</dbReference>
<evidence type="ECO:0000256" key="4">
    <source>
        <dbReference type="SAM" id="Coils"/>
    </source>
</evidence>
<sequence>MASDESTRRYLMSKIRSTEVELSKMNDLRMSRMKYLEKEQPHVYESVQFFSKPENMARFKGRIHEPMVLHISVTDLTYGRIVERHIGYSELNGFFCEHEDDVEVMLELNKQRNKRVSVTHFEGPTTAPYQRPQPQFNREFMQRWGFKTTMMDLIEGPDYYVAYLCQRFHMERILIGDEQAERMNQEICDGTPIGLFYTDKRSFSFKQSNYTKGKVTLINTVQPARVMTTKINDNEKQSLHEQVSVWRTEEKLEAQVSGRKRKKAELEEAKQTVEDQIRDINARIEYRRNLVGRLEVAKKTLSLLDRERKDLDNLKQITDAAVVQHRMKLLDVAEFVAREMAKAQNQGSKPIIFRRQKNLLHSRMELVQNELEEMQGEVKQLEAKLMVLQPQVEQAAKEAEANKKEAIKESNVHEPPADVVAGELNEKAVEKELLQLIRRQDLIGTVNRNFGRYFTSMGCAGEVQLQKADDENDFAKYGIKILVKFRSSEPLSELGGTKGGTLQSGGERVISTALYILALQELTTVPFRVIDEINQGMDATNEARFFNLLCSLAKGPNTPQYFLLTPKVSEM</sequence>
<dbReference type="GO" id="GO:0030915">
    <property type="term" value="C:Smc5-Smc6 complex"/>
    <property type="evidence" value="ECO:0007669"/>
    <property type="project" value="TreeGrafter"/>
</dbReference>
<dbReference type="SUPFAM" id="SSF52540">
    <property type="entry name" value="P-loop containing nucleoside triphosphate hydrolases"/>
    <property type="match status" value="1"/>
</dbReference>
<evidence type="ECO:0000256" key="3">
    <source>
        <dbReference type="ARBA" id="ARBA00023054"/>
    </source>
</evidence>
<comment type="similarity">
    <text evidence="1">Belongs to the SMC family. SMC5 subfamily.</text>
</comment>
<evidence type="ECO:0000313" key="5">
    <source>
        <dbReference type="EMBL" id="ODM86856.1"/>
    </source>
</evidence>
<dbReference type="PANTHER" id="PTHR45916">
    <property type="entry name" value="STRUCTURAL MAINTENANCE OF CHROMOSOMES PROTEIN 5"/>
    <property type="match status" value="1"/>
</dbReference>
<dbReference type="GO" id="GO:0003697">
    <property type="term" value="F:single-stranded DNA binding"/>
    <property type="evidence" value="ECO:0007669"/>
    <property type="project" value="TreeGrafter"/>
</dbReference>
<name>A0A1D2M1L6_ORCCI</name>
<evidence type="ECO:0000256" key="2">
    <source>
        <dbReference type="ARBA" id="ARBA00018687"/>
    </source>
</evidence>
<evidence type="ECO:0000256" key="1">
    <source>
        <dbReference type="ARBA" id="ARBA00010171"/>
    </source>
</evidence>
<protein>
    <recommendedName>
        <fullName evidence="2">Structural maintenance of chromosomes protein 5</fullName>
    </recommendedName>
</protein>
<accession>A0A1D2M1L6</accession>
<gene>
    <name evidence="5" type="ORF">Ocin01_19826</name>
</gene>
<feature type="coiled-coil region" evidence="4">
    <location>
        <begin position="249"/>
        <end position="314"/>
    </location>
</feature>
<dbReference type="AlphaFoldDB" id="A0A1D2M1L6"/>
<dbReference type="InterPro" id="IPR027417">
    <property type="entry name" value="P-loop_NTPase"/>
</dbReference>
<evidence type="ECO:0000313" key="6">
    <source>
        <dbReference type="Proteomes" id="UP000094527"/>
    </source>
</evidence>
<reference evidence="5 6" key="1">
    <citation type="journal article" date="2016" name="Genome Biol. Evol.">
        <title>Gene Family Evolution Reflects Adaptation to Soil Environmental Stressors in the Genome of the Collembolan Orchesella cincta.</title>
        <authorList>
            <person name="Faddeeva-Vakhrusheva A."/>
            <person name="Derks M.F."/>
            <person name="Anvar S.Y."/>
            <person name="Agamennone V."/>
            <person name="Suring W."/>
            <person name="Smit S."/>
            <person name="van Straalen N.M."/>
            <person name="Roelofs D."/>
        </authorList>
    </citation>
    <scope>NUCLEOTIDE SEQUENCE [LARGE SCALE GENOMIC DNA]</scope>
    <source>
        <tissue evidence="5">Mixed pool</tissue>
    </source>
</reference>
<dbReference type="STRING" id="48709.A0A1D2M1L6"/>
<keyword evidence="6" id="KW-1185">Reference proteome</keyword>
<feature type="coiled-coil region" evidence="4">
    <location>
        <begin position="357"/>
        <end position="409"/>
    </location>
</feature>
<keyword evidence="3 4" id="KW-0175">Coiled coil</keyword>
<proteinExistence type="inferred from homology"/>
<comment type="caution">
    <text evidence="5">The sequence shown here is derived from an EMBL/GenBank/DDBJ whole genome shotgun (WGS) entry which is preliminary data.</text>
</comment>
<dbReference type="OrthoDB" id="10254973at2759"/>
<dbReference type="PANTHER" id="PTHR45916:SF1">
    <property type="entry name" value="STRUCTURAL MAINTENANCE OF CHROMOSOMES PROTEIN 5"/>
    <property type="match status" value="1"/>
</dbReference>
<dbReference type="Gene3D" id="3.40.50.300">
    <property type="entry name" value="P-loop containing nucleotide triphosphate hydrolases"/>
    <property type="match status" value="1"/>
</dbReference>